<dbReference type="PANTHER" id="PTHR14187:SF5">
    <property type="entry name" value="HEAT SHOCK 70 KDA PROTEIN 12A"/>
    <property type="match status" value="1"/>
</dbReference>
<dbReference type="Proteomes" id="UP000789901">
    <property type="component" value="Unassembled WGS sequence"/>
</dbReference>
<dbReference type="SUPFAM" id="SSF53067">
    <property type="entry name" value="Actin-like ATPase domain"/>
    <property type="match status" value="1"/>
</dbReference>
<feature type="non-terminal residue" evidence="1">
    <location>
        <position position="1"/>
    </location>
</feature>
<proteinExistence type="predicted"/>
<dbReference type="EMBL" id="CAJVQB010035640">
    <property type="protein sequence ID" value="CAG8822812.1"/>
    <property type="molecule type" value="Genomic_DNA"/>
</dbReference>
<dbReference type="InterPro" id="IPR043129">
    <property type="entry name" value="ATPase_NBD"/>
</dbReference>
<comment type="caution">
    <text evidence="1">The sequence shown here is derived from an EMBL/GenBank/DDBJ whole genome shotgun (WGS) entry which is preliminary data.</text>
</comment>
<accession>A0ABN7W9T8</accession>
<evidence type="ECO:0000313" key="2">
    <source>
        <dbReference type="Proteomes" id="UP000789901"/>
    </source>
</evidence>
<dbReference type="PANTHER" id="PTHR14187">
    <property type="entry name" value="ALPHA KINASE/ELONGATION FACTOR 2 KINASE"/>
    <property type="match status" value="1"/>
</dbReference>
<sequence length="270" mass="31718">KEFLKFLEGKVERYAIDIFCIKHYSQLSYRIQQFCECVKTRFTGESEFRKYSLDIEKTCPALKQYVSSSARNELEEEKWEININFETVKNFFDPVVSKILQLISIQLDKSKCTVMFLVGGFSESKYLQQRIKQRFSECKIYGIAVYPKFQEGNPLSCKQSDGHVEKFCLMAKRGVQVEVNQQFFATMLPNEPKQTEMLFKHYYTAKKIAQFCDEPEMYKLGEFHVDLPDTHLGLDRPVTLYLYFGAMEIIAIAKNETNRKVHQTIFKLDL</sequence>
<evidence type="ECO:0000313" key="1">
    <source>
        <dbReference type="EMBL" id="CAG8822812.1"/>
    </source>
</evidence>
<name>A0ABN7W9T8_GIGMA</name>
<gene>
    <name evidence="1" type="ORF">GMARGA_LOCUS28181</name>
</gene>
<reference evidence="1 2" key="1">
    <citation type="submission" date="2021-06" db="EMBL/GenBank/DDBJ databases">
        <authorList>
            <person name="Kallberg Y."/>
            <person name="Tangrot J."/>
            <person name="Rosling A."/>
        </authorList>
    </citation>
    <scope>NUCLEOTIDE SEQUENCE [LARGE SCALE GENOMIC DNA]</scope>
    <source>
        <strain evidence="1 2">120-4 pot B 10/14</strain>
    </source>
</reference>
<keyword evidence="2" id="KW-1185">Reference proteome</keyword>
<protein>
    <submittedName>
        <fullName evidence="1">36725_t:CDS:1</fullName>
    </submittedName>
</protein>
<organism evidence="1 2">
    <name type="scientific">Gigaspora margarita</name>
    <dbReference type="NCBI Taxonomy" id="4874"/>
    <lineage>
        <taxon>Eukaryota</taxon>
        <taxon>Fungi</taxon>
        <taxon>Fungi incertae sedis</taxon>
        <taxon>Mucoromycota</taxon>
        <taxon>Glomeromycotina</taxon>
        <taxon>Glomeromycetes</taxon>
        <taxon>Diversisporales</taxon>
        <taxon>Gigasporaceae</taxon>
        <taxon>Gigaspora</taxon>
    </lineage>
</organism>